<reference evidence="2 3" key="1">
    <citation type="submission" date="2018-03" db="EMBL/GenBank/DDBJ databases">
        <title>Genomic Encyclopedia of Archaeal and Bacterial Type Strains, Phase II (KMG-II): from individual species to whole genera.</title>
        <authorList>
            <person name="Goeker M."/>
        </authorList>
    </citation>
    <scope>NUCLEOTIDE SEQUENCE [LARGE SCALE GENOMIC DNA]</scope>
    <source>
        <strain evidence="2 3">DSM 19711</strain>
    </source>
</reference>
<sequence length="438" mass="46049">MSTHPLSRRTVLAAGTATASALALTGCSRFGASSSGGSGEGGTQLTVMAWASAEQAAMYEKAFAAYHEANPDVTVKLEWMDVSSYQDKLNTRFAAGNPPDVMFLVGRWLGEYASRGALADLSTFPDDLHLDALDDGILASGRLDGKLHGVPTGTTTAALVYNTKILQQAGVTLPNTDTWSWQDFHDVNVAITKGTDGKSFGTGYNIPWPPTVAQWAGQRGETLFTEEGALGLSAQTLAAYFQMTVDLRNAGGYAPAGSLDDQATTVENSPLGKGFVASQSIPANVFADYNTALDGNLTLVRFPGESPTHGYQITPTLLWSQAAQSKNPEAAAALIDYLTNDAKSFEARSALLGVPVNPDVASQVATTLPADGKTFVDFLLALGDEELPAYYLEPAGAGEIADNLVSIATEVEFGRMTPQQAGEKFVTDAQASLSRAAS</sequence>
<dbReference type="PANTHER" id="PTHR43649">
    <property type="entry name" value="ARABINOSE-BINDING PROTEIN-RELATED"/>
    <property type="match status" value="1"/>
</dbReference>
<dbReference type="Pfam" id="PF01547">
    <property type="entry name" value="SBP_bac_1"/>
    <property type="match status" value="1"/>
</dbReference>
<name>A0A2T0QXM3_9ACTN</name>
<evidence type="ECO:0000256" key="1">
    <source>
        <dbReference type="SAM" id="SignalP"/>
    </source>
</evidence>
<evidence type="ECO:0000313" key="2">
    <source>
        <dbReference type="EMBL" id="PRY10541.1"/>
    </source>
</evidence>
<feature type="chain" id="PRO_5039618192" evidence="1">
    <location>
        <begin position="24"/>
        <end position="438"/>
    </location>
</feature>
<dbReference type="Gene3D" id="3.40.190.10">
    <property type="entry name" value="Periplasmic binding protein-like II"/>
    <property type="match status" value="2"/>
</dbReference>
<comment type="caution">
    <text evidence="2">The sequence shown here is derived from an EMBL/GenBank/DDBJ whole genome shotgun (WGS) entry which is preliminary data.</text>
</comment>
<dbReference type="PANTHER" id="PTHR43649:SF12">
    <property type="entry name" value="DIACETYLCHITOBIOSE BINDING PROTEIN DASA"/>
    <property type="match status" value="1"/>
</dbReference>
<dbReference type="SUPFAM" id="SSF53850">
    <property type="entry name" value="Periplasmic binding protein-like II"/>
    <property type="match status" value="1"/>
</dbReference>
<protein>
    <submittedName>
        <fullName evidence="2">Carbohydrate ABC transporter substrate-binding protein (CUT1 family)</fullName>
    </submittedName>
</protein>
<proteinExistence type="predicted"/>
<organism evidence="2 3">
    <name type="scientific">Kineococcus rhizosphaerae</name>
    <dbReference type="NCBI Taxonomy" id="559628"/>
    <lineage>
        <taxon>Bacteria</taxon>
        <taxon>Bacillati</taxon>
        <taxon>Actinomycetota</taxon>
        <taxon>Actinomycetes</taxon>
        <taxon>Kineosporiales</taxon>
        <taxon>Kineosporiaceae</taxon>
        <taxon>Kineococcus</taxon>
    </lineage>
</organism>
<dbReference type="Proteomes" id="UP000238083">
    <property type="component" value="Unassembled WGS sequence"/>
</dbReference>
<keyword evidence="3" id="KW-1185">Reference proteome</keyword>
<dbReference type="PROSITE" id="PS51318">
    <property type="entry name" value="TAT"/>
    <property type="match status" value="1"/>
</dbReference>
<dbReference type="InterPro" id="IPR050490">
    <property type="entry name" value="Bact_solute-bd_prot1"/>
</dbReference>
<dbReference type="RefSeq" id="WP_106215273.1">
    <property type="nucleotide sequence ID" value="NZ_PVZF01000016.1"/>
</dbReference>
<dbReference type="AlphaFoldDB" id="A0A2T0QXM3"/>
<accession>A0A2T0QXM3</accession>
<keyword evidence="1" id="KW-0732">Signal</keyword>
<dbReference type="InterPro" id="IPR006059">
    <property type="entry name" value="SBP"/>
</dbReference>
<dbReference type="OrthoDB" id="3718433at2"/>
<dbReference type="EMBL" id="PVZF01000016">
    <property type="protein sequence ID" value="PRY10541.1"/>
    <property type="molecule type" value="Genomic_DNA"/>
</dbReference>
<dbReference type="InterPro" id="IPR006311">
    <property type="entry name" value="TAT_signal"/>
</dbReference>
<evidence type="ECO:0000313" key="3">
    <source>
        <dbReference type="Proteomes" id="UP000238083"/>
    </source>
</evidence>
<feature type="signal peptide" evidence="1">
    <location>
        <begin position="1"/>
        <end position="23"/>
    </location>
</feature>
<gene>
    <name evidence="2" type="ORF">CLV37_11694</name>
</gene>